<evidence type="ECO:0000313" key="3">
    <source>
        <dbReference type="Proteomes" id="UP000789396"/>
    </source>
</evidence>
<accession>A0A9N8VUI0</accession>
<gene>
    <name evidence="2" type="ORF">RFULGI_LOCUS683</name>
</gene>
<sequence length="377" mass="42389">MLSLVLIGSNHSHYKPQRVDGFYGYIIIKDADKSYVDLADDDENAEDPCPYCVLISDWYHAWANTLLNAYHYCNDSPKTTVEPVPHSIVINGKGAGNCMGATPVNSVVAPDVEGMRVKDQYKNHTLLPLSVGQRYSVIASTDDNETSDFWMRIQTSLSCIRSTTPCDEKKMLVKEIRAIVHYGDESVDVPKTEPYVNVNNDTELKDKLPCIDFEYGLLSPADGSSAEESEDKLALPFGIYMTTINSTKNYIYTTYGSIALTSDSDLFKEYGSQIYDPELNVIVLNNYGQLIDVIITIGMMAQFVELPLELPNLEPSDETIFIDKIGQTVTLTPWRDLCQEPEYTNPTGDEDWKQYCNSFISNVKTTPFYKLSFLVII</sequence>
<dbReference type="Pfam" id="PF00394">
    <property type="entry name" value="Cu-oxidase"/>
    <property type="match status" value="1"/>
</dbReference>
<protein>
    <submittedName>
        <fullName evidence="2">3001_t:CDS:1</fullName>
    </submittedName>
</protein>
<proteinExistence type="predicted"/>
<dbReference type="EMBL" id="CAJVPZ010000318">
    <property type="protein sequence ID" value="CAG8460964.1"/>
    <property type="molecule type" value="Genomic_DNA"/>
</dbReference>
<reference evidence="2" key="1">
    <citation type="submission" date="2021-06" db="EMBL/GenBank/DDBJ databases">
        <authorList>
            <person name="Kallberg Y."/>
            <person name="Tangrot J."/>
            <person name="Rosling A."/>
        </authorList>
    </citation>
    <scope>NUCLEOTIDE SEQUENCE</scope>
    <source>
        <strain evidence="2">IN212</strain>
    </source>
</reference>
<comment type="caution">
    <text evidence="2">The sequence shown here is derived from an EMBL/GenBank/DDBJ whole genome shotgun (WGS) entry which is preliminary data.</text>
</comment>
<organism evidence="2 3">
    <name type="scientific">Racocetra fulgida</name>
    <dbReference type="NCBI Taxonomy" id="60492"/>
    <lineage>
        <taxon>Eukaryota</taxon>
        <taxon>Fungi</taxon>
        <taxon>Fungi incertae sedis</taxon>
        <taxon>Mucoromycota</taxon>
        <taxon>Glomeromycotina</taxon>
        <taxon>Glomeromycetes</taxon>
        <taxon>Diversisporales</taxon>
        <taxon>Gigasporaceae</taxon>
        <taxon>Racocetra</taxon>
    </lineage>
</organism>
<dbReference type="InterPro" id="IPR001117">
    <property type="entry name" value="Cu-oxidase_2nd"/>
</dbReference>
<dbReference type="AlphaFoldDB" id="A0A9N8VUI0"/>
<evidence type="ECO:0000259" key="1">
    <source>
        <dbReference type="Pfam" id="PF00394"/>
    </source>
</evidence>
<dbReference type="SUPFAM" id="SSF49503">
    <property type="entry name" value="Cupredoxins"/>
    <property type="match status" value="1"/>
</dbReference>
<name>A0A9N8VUI0_9GLOM</name>
<dbReference type="Proteomes" id="UP000789396">
    <property type="component" value="Unassembled WGS sequence"/>
</dbReference>
<evidence type="ECO:0000313" key="2">
    <source>
        <dbReference type="EMBL" id="CAG8460964.1"/>
    </source>
</evidence>
<feature type="domain" description="Plastocyanin-like" evidence="1">
    <location>
        <begin position="51"/>
        <end position="105"/>
    </location>
</feature>
<dbReference type="InterPro" id="IPR008972">
    <property type="entry name" value="Cupredoxin"/>
</dbReference>
<dbReference type="Gene3D" id="2.60.40.420">
    <property type="entry name" value="Cupredoxins - blue copper proteins"/>
    <property type="match status" value="2"/>
</dbReference>
<feature type="non-terminal residue" evidence="2">
    <location>
        <position position="1"/>
    </location>
</feature>
<feature type="non-terminal residue" evidence="2">
    <location>
        <position position="377"/>
    </location>
</feature>
<dbReference type="OrthoDB" id="2121828at2759"/>
<keyword evidence="3" id="KW-1185">Reference proteome</keyword>